<organism evidence="1">
    <name type="scientific">Siphoviridae sp. ct7EW56</name>
    <dbReference type="NCBI Taxonomy" id="2827562"/>
    <lineage>
        <taxon>Viruses</taxon>
        <taxon>Duplodnaviria</taxon>
        <taxon>Heunggongvirae</taxon>
        <taxon>Uroviricota</taxon>
        <taxon>Caudoviricetes</taxon>
    </lineage>
</organism>
<reference evidence="1" key="1">
    <citation type="journal article" date="2021" name="Proc. Natl. Acad. Sci. U.S.A.">
        <title>A Catalog of Tens of Thousands of Viruses from Human Metagenomes Reveals Hidden Associations with Chronic Diseases.</title>
        <authorList>
            <person name="Tisza M.J."/>
            <person name="Buck C.B."/>
        </authorList>
    </citation>
    <scope>NUCLEOTIDE SEQUENCE</scope>
    <source>
        <strain evidence="1">Ct7EW56</strain>
    </source>
</reference>
<proteinExistence type="predicted"/>
<sequence length="34" mass="3841">MLRQNVFVGMQVVRYEAPGIEPEFTGKRGVCKTV</sequence>
<name>A0A8S5LRK7_9CAUD</name>
<dbReference type="EMBL" id="BK015904">
    <property type="protein sequence ID" value="DAD72652.1"/>
    <property type="molecule type" value="Genomic_DNA"/>
</dbReference>
<protein>
    <submittedName>
        <fullName evidence="1">Uncharacterized protein</fullName>
    </submittedName>
</protein>
<accession>A0A8S5LRK7</accession>
<evidence type="ECO:0000313" key="1">
    <source>
        <dbReference type="EMBL" id="DAD72652.1"/>
    </source>
</evidence>